<dbReference type="EMBL" id="CABFOC020000042">
    <property type="protein sequence ID" value="CAH0051622.1"/>
    <property type="molecule type" value="Genomic_DNA"/>
</dbReference>
<gene>
    <name evidence="1" type="ORF">CSOL1703_00014271</name>
</gene>
<reference evidence="1 2" key="2">
    <citation type="submission" date="2021-10" db="EMBL/GenBank/DDBJ databases">
        <authorList>
            <person name="Piombo E."/>
        </authorList>
    </citation>
    <scope>NUCLEOTIDE SEQUENCE [LARGE SCALE GENOMIC DNA]</scope>
</reference>
<name>A0A9P0EJK8_9HYPO</name>
<dbReference type="Proteomes" id="UP000775872">
    <property type="component" value="Unassembled WGS sequence"/>
</dbReference>
<keyword evidence="2" id="KW-1185">Reference proteome</keyword>
<proteinExistence type="predicted"/>
<reference evidence="2" key="1">
    <citation type="submission" date="2019-06" db="EMBL/GenBank/DDBJ databases">
        <authorList>
            <person name="Broberg M."/>
        </authorList>
    </citation>
    <scope>NUCLEOTIDE SEQUENCE [LARGE SCALE GENOMIC DNA]</scope>
</reference>
<organism evidence="1 2">
    <name type="scientific">Clonostachys solani</name>
    <dbReference type="NCBI Taxonomy" id="160281"/>
    <lineage>
        <taxon>Eukaryota</taxon>
        <taxon>Fungi</taxon>
        <taxon>Dikarya</taxon>
        <taxon>Ascomycota</taxon>
        <taxon>Pezizomycotina</taxon>
        <taxon>Sordariomycetes</taxon>
        <taxon>Hypocreomycetidae</taxon>
        <taxon>Hypocreales</taxon>
        <taxon>Bionectriaceae</taxon>
        <taxon>Clonostachys</taxon>
    </lineage>
</organism>
<comment type="caution">
    <text evidence="1">The sequence shown here is derived from an EMBL/GenBank/DDBJ whole genome shotgun (WGS) entry which is preliminary data.</text>
</comment>
<evidence type="ECO:0000313" key="1">
    <source>
        <dbReference type="EMBL" id="CAH0051622.1"/>
    </source>
</evidence>
<sequence>MEHSSNGFSDGAHSHNANVFAGYLQSRALVTLEYLAVALPDANIDNLPRNCKDMSNYQLSHRSGIYARKVNLVKANSLLANDLKVFGSFYIL</sequence>
<evidence type="ECO:0000313" key="2">
    <source>
        <dbReference type="Proteomes" id="UP000775872"/>
    </source>
</evidence>
<protein>
    <submittedName>
        <fullName evidence="1">Uncharacterized protein</fullName>
    </submittedName>
</protein>
<accession>A0A9P0EJK8</accession>
<dbReference type="AlphaFoldDB" id="A0A9P0EJK8"/>